<feature type="coiled-coil region" evidence="2">
    <location>
        <begin position="92"/>
        <end position="119"/>
    </location>
</feature>
<dbReference type="Proteomes" id="UP000029074">
    <property type="component" value="Unassembled WGS sequence"/>
</dbReference>
<name>D1NU09_9BIFI</name>
<evidence type="ECO:0000256" key="2">
    <source>
        <dbReference type="SAM" id="Coils"/>
    </source>
</evidence>
<feature type="region of interest" description="Disordered" evidence="3">
    <location>
        <begin position="123"/>
        <end position="144"/>
    </location>
</feature>
<dbReference type="PANTHER" id="PTHR19211:SF14">
    <property type="entry name" value="ATP-BINDING CASSETTE SUB-FAMILY F MEMBER 1"/>
    <property type="match status" value="1"/>
</dbReference>
<dbReference type="STRING" id="561180.BIFGAL_03330"/>
<protein>
    <submittedName>
        <fullName evidence="5">Putative ABC transporter, ATP-binding protein</fullName>
    </submittedName>
</protein>
<dbReference type="InterPro" id="IPR050611">
    <property type="entry name" value="ABCF"/>
</dbReference>
<keyword evidence="5" id="KW-0067">ATP-binding</keyword>
<evidence type="ECO:0000313" key="5">
    <source>
        <dbReference type="EMBL" id="KFI58875.1"/>
    </source>
</evidence>
<reference evidence="4 6" key="1">
    <citation type="submission" date="2009-11" db="EMBL/GenBank/DDBJ databases">
        <authorList>
            <person name="Weinstock G."/>
            <person name="Sodergren E."/>
            <person name="Clifton S."/>
            <person name="Fulton L."/>
            <person name="Fulton B."/>
            <person name="Courtney L."/>
            <person name="Fronick C."/>
            <person name="Harrison M."/>
            <person name="Strong C."/>
            <person name="Farmer C."/>
            <person name="Delahaunty K."/>
            <person name="Markovic C."/>
            <person name="Hall O."/>
            <person name="Minx P."/>
            <person name="Tomlinson C."/>
            <person name="Mitreva M."/>
            <person name="Nelson J."/>
            <person name="Hou S."/>
            <person name="Wollam A."/>
            <person name="Pepin K.H."/>
            <person name="Johnson M."/>
            <person name="Bhonagiri V."/>
            <person name="Nash W.E."/>
            <person name="Warren W."/>
            <person name="Chinwalla A."/>
            <person name="Mardis E.R."/>
            <person name="Wilson R.K."/>
        </authorList>
    </citation>
    <scope>NUCLEOTIDE SEQUENCE [LARGE SCALE GENOMIC DNA]</scope>
    <source>
        <strain evidence="4 6">DSM 20093</strain>
    </source>
</reference>
<keyword evidence="5" id="KW-0547">Nucleotide-binding</keyword>
<evidence type="ECO:0000313" key="6">
    <source>
        <dbReference type="Proteomes" id="UP000003656"/>
    </source>
</evidence>
<evidence type="ECO:0000256" key="3">
    <source>
        <dbReference type="SAM" id="MobiDB-lite"/>
    </source>
</evidence>
<evidence type="ECO:0000313" key="4">
    <source>
        <dbReference type="EMBL" id="EFA23213.1"/>
    </source>
</evidence>
<accession>D1NU09</accession>
<keyword evidence="1" id="KW-0677">Repeat</keyword>
<evidence type="ECO:0000256" key="1">
    <source>
        <dbReference type="ARBA" id="ARBA00022737"/>
    </source>
</evidence>
<gene>
    <name evidence="5" type="ORF">BGLCM_1171</name>
    <name evidence="4" type="ORF">BIFGAL_03330</name>
</gene>
<reference evidence="5 7" key="2">
    <citation type="submission" date="2014-03" db="EMBL/GenBank/DDBJ databases">
        <title>Genomics of Bifidobacteria.</title>
        <authorList>
            <person name="Ventura M."/>
            <person name="Milani C."/>
            <person name="Lugli G.A."/>
        </authorList>
    </citation>
    <scope>NUCLEOTIDE SEQUENCE [LARGE SCALE GENOMIC DNA]</scope>
    <source>
        <strain evidence="5 7">LMG 11596</strain>
    </source>
</reference>
<comment type="caution">
    <text evidence="4">The sequence shown here is derived from an EMBL/GenBank/DDBJ whole genome shotgun (WGS) entry which is preliminary data.</text>
</comment>
<keyword evidence="2" id="KW-0175">Coiled coil</keyword>
<dbReference type="AlphaFoldDB" id="D1NU09"/>
<organism evidence="4 6">
    <name type="scientific">Bifidobacterium gallicum DSM 20093 = LMG 11596</name>
    <dbReference type="NCBI Taxonomy" id="561180"/>
    <lineage>
        <taxon>Bacteria</taxon>
        <taxon>Bacillati</taxon>
        <taxon>Actinomycetota</taxon>
        <taxon>Actinomycetes</taxon>
        <taxon>Bifidobacteriales</taxon>
        <taxon>Bifidobacteriaceae</taxon>
        <taxon>Bifidobacterium</taxon>
    </lineage>
</organism>
<proteinExistence type="predicted"/>
<dbReference type="PANTHER" id="PTHR19211">
    <property type="entry name" value="ATP-BINDING TRANSPORT PROTEIN-RELATED"/>
    <property type="match status" value="1"/>
</dbReference>
<dbReference type="GO" id="GO:0005524">
    <property type="term" value="F:ATP binding"/>
    <property type="evidence" value="ECO:0007669"/>
    <property type="project" value="UniProtKB-KW"/>
</dbReference>
<dbReference type="Gene3D" id="3.40.50.300">
    <property type="entry name" value="P-loop containing nucleotide triphosphate hydrolases"/>
    <property type="match status" value="1"/>
</dbReference>
<dbReference type="InterPro" id="IPR027417">
    <property type="entry name" value="P-loop_NTPase"/>
</dbReference>
<keyword evidence="7" id="KW-1185">Reference proteome</keyword>
<dbReference type="Proteomes" id="UP000003656">
    <property type="component" value="Unassembled WGS sequence"/>
</dbReference>
<dbReference type="SUPFAM" id="SSF52540">
    <property type="entry name" value="P-loop containing nucleoside triphosphate hydrolases"/>
    <property type="match status" value="1"/>
</dbReference>
<dbReference type="eggNOG" id="COG0488">
    <property type="taxonomic scope" value="Bacteria"/>
</dbReference>
<sequence length="274" mass="30673">MAERKKLQVACALSLEPSVLIADEPTNHLDAPTRQELIDALQRFTGIGIVITHDVAVVNQLASRSYLLRQVHTDAGNCTVVEAYEGTWEIIEEQIKERNTTAQRQHSRAKAETKRLQAERVRRMEKTRAVAAASQRTPDRRDHDACKRKKFAKGGLDAGVSRNVARLEGRIAAAQRAQEGFVTATKRYDGAVRFDIVPSSRRELMHLEQGVIRLTSQEPLWDQADPDELPRYVARVDGNHVNLTRNRELTGHTLQHTSEALAIPRISVGHGTIS</sequence>
<evidence type="ECO:0000313" key="7">
    <source>
        <dbReference type="Proteomes" id="UP000029074"/>
    </source>
</evidence>
<dbReference type="EMBL" id="ABXB03000002">
    <property type="protein sequence ID" value="EFA23213.1"/>
    <property type="molecule type" value="Genomic_DNA"/>
</dbReference>
<dbReference type="RefSeq" id="WP_006294774.1">
    <property type="nucleotide sequence ID" value="NZ_ABXB03000002.1"/>
</dbReference>
<dbReference type="EMBL" id="JGYW01000005">
    <property type="protein sequence ID" value="KFI58875.1"/>
    <property type="molecule type" value="Genomic_DNA"/>
</dbReference>